<dbReference type="InterPro" id="IPR002528">
    <property type="entry name" value="MATE_fam"/>
</dbReference>
<dbReference type="GO" id="GO:0005886">
    <property type="term" value="C:plasma membrane"/>
    <property type="evidence" value="ECO:0007669"/>
    <property type="project" value="UniProtKB-SubCell"/>
</dbReference>
<dbReference type="EMBL" id="BAEO01000062">
    <property type="protein sequence ID" value="GAC21378.1"/>
    <property type="molecule type" value="Genomic_DNA"/>
</dbReference>
<feature type="transmembrane region" description="Helical" evidence="10">
    <location>
        <begin position="193"/>
        <end position="212"/>
    </location>
</feature>
<dbReference type="RefSeq" id="WP_007624264.1">
    <property type="nucleotide sequence ID" value="NZ_BAEO01000062.1"/>
</dbReference>
<name>K6YXA1_9ALTE</name>
<evidence type="ECO:0000256" key="7">
    <source>
        <dbReference type="ARBA" id="ARBA00023065"/>
    </source>
</evidence>
<feature type="transmembrane region" description="Helical" evidence="10">
    <location>
        <begin position="82"/>
        <end position="102"/>
    </location>
</feature>
<dbReference type="InterPro" id="IPR048279">
    <property type="entry name" value="MdtK-like"/>
</dbReference>
<reference evidence="11 12" key="1">
    <citation type="journal article" date="2017" name="Antonie Van Leeuwenhoek">
        <title>Rhizobium rhizosphaerae sp. nov., a novel species isolated from rice rhizosphere.</title>
        <authorList>
            <person name="Zhao J.J."/>
            <person name="Zhang J."/>
            <person name="Zhang R.J."/>
            <person name="Zhang C.W."/>
            <person name="Yin H.Q."/>
            <person name="Zhang X.X."/>
        </authorList>
    </citation>
    <scope>NUCLEOTIDE SEQUENCE [LARGE SCALE GENOMIC DNA]</scope>
    <source>
        <strain evidence="11 12">BSs20135</strain>
    </source>
</reference>
<evidence type="ECO:0000256" key="3">
    <source>
        <dbReference type="ARBA" id="ARBA00022449"/>
    </source>
</evidence>
<evidence type="ECO:0000256" key="4">
    <source>
        <dbReference type="ARBA" id="ARBA00022475"/>
    </source>
</evidence>
<dbReference type="PANTHER" id="PTHR43298:SF2">
    <property type="entry name" value="FMN_FAD EXPORTER YEEO-RELATED"/>
    <property type="match status" value="1"/>
</dbReference>
<protein>
    <recommendedName>
        <fullName evidence="9">Multidrug-efflux transporter</fullName>
    </recommendedName>
</protein>
<evidence type="ECO:0000256" key="8">
    <source>
        <dbReference type="ARBA" id="ARBA00023136"/>
    </source>
</evidence>
<organism evidence="11 12">
    <name type="scientific">Paraglaciecola arctica BSs20135</name>
    <dbReference type="NCBI Taxonomy" id="493475"/>
    <lineage>
        <taxon>Bacteria</taxon>
        <taxon>Pseudomonadati</taxon>
        <taxon>Pseudomonadota</taxon>
        <taxon>Gammaproteobacteria</taxon>
        <taxon>Alteromonadales</taxon>
        <taxon>Alteromonadaceae</taxon>
        <taxon>Paraglaciecola</taxon>
    </lineage>
</organism>
<evidence type="ECO:0000256" key="10">
    <source>
        <dbReference type="SAM" id="Phobius"/>
    </source>
</evidence>
<dbReference type="CDD" id="cd13139">
    <property type="entry name" value="MATE_like_14"/>
    <property type="match status" value="1"/>
</dbReference>
<dbReference type="PIRSF" id="PIRSF006603">
    <property type="entry name" value="DinF"/>
    <property type="match status" value="1"/>
</dbReference>
<comment type="subcellular location">
    <subcellularLocation>
        <location evidence="1">Cell inner membrane</location>
        <topology evidence="1">Multi-pass membrane protein</topology>
    </subcellularLocation>
</comment>
<dbReference type="InterPro" id="IPR050222">
    <property type="entry name" value="MATE_MdtK"/>
</dbReference>
<evidence type="ECO:0000256" key="6">
    <source>
        <dbReference type="ARBA" id="ARBA00022989"/>
    </source>
</evidence>
<evidence type="ECO:0000313" key="12">
    <source>
        <dbReference type="Proteomes" id="UP000006327"/>
    </source>
</evidence>
<dbReference type="GO" id="GO:0015297">
    <property type="term" value="F:antiporter activity"/>
    <property type="evidence" value="ECO:0007669"/>
    <property type="project" value="UniProtKB-KW"/>
</dbReference>
<keyword evidence="6 10" id="KW-1133">Transmembrane helix</keyword>
<feature type="transmembrane region" description="Helical" evidence="10">
    <location>
        <begin position="218"/>
        <end position="240"/>
    </location>
</feature>
<keyword evidence="8 10" id="KW-0472">Membrane</keyword>
<keyword evidence="5 10" id="KW-0812">Transmembrane</keyword>
<feature type="transmembrane region" description="Helical" evidence="10">
    <location>
        <begin position="260"/>
        <end position="287"/>
    </location>
</feature>
<dbReference type="GO" id="GO:0042910">
    <property type="term" value="F:xenobiotic transmembrane transporter activity"/>
    <property type="evidence" value="ECO:0007669"/>
    <property type="project" value="InterPro"/>
</dbReference>
<keyword evidence="3" id="KW-0050">Antiport</keyword>
<feature type="transmembrane region" description="Helical" evidence="10">
    <location>
        <begin position="161"/>
        <end position="181"/>
    </location>
</feature>
<keyword evidence="12" id="KW-1185">Reference proteome</keyword>
<feature type="transmembrane region" description="Helical" evidence="10">
    <location>
        <begin position="122"/>
        <end position="141"/>
    </location>
</feature>
<feature type="transmembrane region" description="Helical" evidence="10">
    <location>
        <begin position="349"/>
        <end position="373"/>
    </location>
</feature>
<evidence type="ECO:0000256" key="2">
    <source>
        <dbReference type="ARBA" id="ARBA00022448"/>
    </source>
</evidence>
<sequence>MQNQLNSNSEQPKQSFYGLFKQALSGDNQQDLTSGSIGKAAFLLSVPMVLEMMMESVFAVTDIFFVSALGPEAISVVGLTEAVITLLYAVAIGLGMAVTATVARRVGEKNIEGANQVATQTIWLGLGVALAVGIPGSIYAIDILHLMGASHEVTEMGEGYTSVMLGGCASILFLFLFNAIFRGAGDAKIAMKSLWLASGINIVLDPILIFGWGPFPEMGLTGAAVATTIGRSIGVLYQLYHLFSISGKIQIFVHKLKIDLSVIGGILKVSLGGVLQFLIATASWVFLVRIVSHFGSDAVAGYTIAIRIVMFTMLPAWGLSNAAATLVGQNLGAKQATRAEQSVWTITKYNLAFMLTVAFAFYFFSAAIIGLFSDNSEVIQYGTQCLQYVAYGYGFYAVGMTLVQAFNGAGDTMTPTAINFVCYWLLQIPLAYWLAISIEMGPSGVFAAIPLASLFIAIMAWMVFRKGHWKTKQL</sequence>
<dbReference type="Proteomes" id="UP000006327">
    <property type="component" value="Unassembled WGS sequence"/>
</dbReference>
<accession>K6YXA1</accession>
<dbReference type="GO" id="GO:0006811">
    <property type="term" value="P:monoatomic ion transport"/>
    <property type="evidence" value="ECO:0007669"/>
    <property type="project" value="UniProtKB-KW"/>
</dbReference>
<dbReference type="Pfam" id="PF01554">
    <property type="entry name" value="MatE"/>
    <property type="match status" value="2"/>
</dbReference>
<evidence type="ECO:0000256" key="5">
    <source>
        <dbReference type="ARBA" id="ARBA00022692"/>
    </source>
</evidence>
<proteinExistence type="predicted"/>
<gene>
    <name evidence="11" type="ORF">GARC_4436</name>
</gene>
<feature type="transmembrane region" description="Helical" evidence="10">
    <location>
        <begin position="388"/>
        <end position="406"/>
    </location>
</feature>
<feature type="transmembrane region" description="Helical" evidence="10">
    <location>
        <begin position="444"/>
        <end position="464"/>
    </location>
</feature>
<evidence type="ECO:0000313" key="11">
    <source>
        <dbReference type="EMBL" id="GAC21378.1"/>
    </source>
</evidence>
<evidence type="ECO:0000256" key="1">
    <source>
        <dbReference type="ARBA" id="ARBA00004429"/>
    </source>
</evidence>
<dbReference type="NCBIfam" id="TIGR00797">
    <property type="entry name" value="matE"/>
    <property type="match status" value="1"/>
</dbReference>
<evidence type="ECO:0000256" key="9">
    <source>
        <dbReference type="ARBA" id="ARBA00031636"/>
    </source>
</evidence>
<keyword evidence="2" id="KW-0813">Transport</keyword>
<feature type="transmembrane region" description="Helical" evidence="10">
    <location>
        <begin position="49"/>
        <end position="70"/>
    </location>
</feature>
<dbReference type="eggNOG" id="COG0534">
    <property type="taxonomic scope" value="Bacteria"/>
</dbReference>
<feature type="transmembrane region" description="Helical" evidence="10">
    <location>
        <begin position="418"/>
        <end position="438"/>
    </location>
</feature>
<comment type="caution">
    <text evidence="11">The sequence shown here is derived from an EMBL/GenBank/DDBJ whole genome shotgun (WGS) entry which is preliminary data.</text>
</comment>
<dbReference type="AlphaFoldDB" id="K6YXA1"/>
<keyword evidence="4" id="KW-1003">Cell membrane</keyword>
<dbReference type="STRING" id="493475.GARC_4436"/>
<feature type="transmembrane region" description="Helical" evidence="10">
    <location>
        <begin position="299"/>
        <end position="328"/>
    </location>
</feature>
<keyword evidence="7" id="KW-0406">Ion transport</keyword>
<dbReference type="OrthoDB" id="9806302at2"/>
<dbReference type="PANTHER" id="PTHR43298">
    <property type="entry name" value="MULTIDRUG RESISTANCE PROTEIN NORM-RELATED"/>
    <property type="match status" value="1"/>
</dbReference>